<gene>
    <name evidence="1" type="ORF">WPS_19670</name>
</gene>
<dbReference type="AlphaFoldDB" id="A0AAN1XWI7"/>
<dbReference type="KEGG" id="vab:WPS_19670"/>
<evidence type="ECO:0000313" key="1">
    <source>
        <dbReference type="EMBL" id="BDE06691.1"/>
    </source>
</evidence>
<keyword evidence="2" id="KW-1185">Reference proteome</keyword>
<sequence>MEPTAIVWAATAAALIVVAVLAGVNAKRAADELSRISKRVNAFADLPLNAALAKAGTDAARLSTALDQMTPLVARAQTAIATIRRGPIPPDVVGGIVRIGVEVQALQQFIP</sequence>
<proteinExistence type="predicted"/>
<dbReference type="RefSeq" id="WP_317994340.1">
    <property type="nucleotide sequence ID" value="NZ_AP025523.1"/>
</dbReference>
<name>A0AAN1XWI7_UNVUL</name>
<dbReference type="Proteomes" id="UP001317532">
    <property type="component" value="Chromosome"/>
</dbReference>
<evidence type="ECO:0000313" key="2">
    <source>
        <dbReference type="Proteomes" id="UP001317532"/>
    </source>
</evidence>
<organism evidence="1 2">
    <name type="scientific">Vulcanimicrobium alpinum</name>
    <dbReference type="NCBI Taxonomy" id="3016050"/>
    <lineage>
        <taxon>Bacteria</taxon>
        <taxon>Bacillati</taxon>
        <taxon>Vulcanimicrobiota</taxon>
        <taxon>Vulcanimicrobiia</taxon>
        <taxon>Vulcanimicrobiales</taxon>
        <taxon>Vulcanimicrobiaceae</taxon>
        <taxon>Vulcanimicrobium</taxon>
    </lineage>
</organism>
<dbReference type="EMBL" id="AP025523">
    <property type="protein sequence ID" value="BDE06691.1"/>
    <property type="molecule type" value="Genomic_DNA"/>
</dbReference>
<reference evidence="1 2" key="1">
    <citation type="journal article" date="2022" name="ISME Commun">
        <title>Vulcanimicrobium alpinus gen. nov. sp. nov., the first cultivated representative of the candidate phylum 'Eremiobacterota', is a metabolically versatile aerobic anoxygenic phototroph.</title>
        <authorList>
            <person name="Yabe S."/>
            <person name="Muto K."/>
            <person name="Abe K."/>
            <person name="Yokota A."/>
            <person name="Staudigel H."/>
            <person name="Tebo B.M."/>
        </authorList>
    </citation>
    <scope>NUCLEOTIDE SEQUENCE [LARGE SCALE GENOMIC DNA]</scope>
    <source>
        <strain evidence="1 2">WC8-2</strain>
    </source>
</reference>
<accession>A0AAN1XWI7</accession>
<protein>
    <submittedName>
        <fullName evidence="1">Uncharacterized protein</fullName>
    </submittedName>
</protein>